<evidence type="ECO:0000256" key="2">
    <source>
        <dbReference type="ARBA" id="ARBA00009160"/>
    </source>
</evidence>
<evidence type="ECO:0000313" key="8">
    <source>
        <dbReference type="Proteomes" id="UP001375240"/>
    </source>
</evidence>
<dbReference type="EMBL" id="JAVHNQ010000004">
    <property type="protein sequence ID" value="KAK6349653.1"/>
    <property type="molecule type" value="Genomic_DNA"/>
</dbReference>
<dbReference type="AlphaFoldDB" id="A0AAV9UXZ7"/>
<comment type="similarity">
    <text evidence="2">Belongs to the FUN14 family.</text>
</comment>
<keyword evidence="3" id="KW-0812">Transmembrane</keyword>
<dbReference type="InterPro" id="IPR007014">
    <property type="entry name" value="FUN14"/>
</dbReference>
<evidence type="ECO:0000256" key="4">
    <source>
        <dbReference type="ARBA" id="ARBA00022989"/>
    </source>
</evidence>
<reference evidence="7 8" key="1">
    <citation type="submission" date="2019-10" db="EMBL/GenBank/DDBJ databases">
        <authorList>
            <person name="Palmer J.M."/>
        </authorList>
    </citation>
    <scope>NUCLEOTIDE SEQUENCE [LARGE SCALE GENOMIC DNA]</scope>
    <source>
        <strain evidence="7 8">TWF696</strain>
    </source>
</reference>
<gene>
    <name evidence="7" type="ORF">TWF696_005933</name>
</gene>
<keyword evidence="4" id="KW-1133">Transmembrane helix</keyword>
<keyword evidence="5" id="KW-0472">Membrane</keyword>
<dbReference type="PANTHER" id="PTHR21346">
    <property type="entry name" value="FUN14 DOMAIN CONTAINING"/>
    <property type="match status" value="1"/>
</dbReference>
<keyword evidence="8" id="KW-1185">Reference proteome</keyword>
<proteinExistence type="inferred from homology"/>
<accession>A0AAV9UXZ7</accession>
<protein>
    <submittedName>
        <fullName evidence="7">Uncharacterized protein</fullName>
    </submittedName>
</protein>
<dbReference type="Proteomes" id="UP001375240">
    <property type="component" value="Unassembled WGS sequence"/>
</dbReference>
<evidence type="ECO:0000256" key="5">
    <source>
        <dbReference type="ARBA" id="ARBA00023136"/>
    </source>
</evidence>
<comment type="caution">
    <text evidence="7">The sequence shown here is derived from an EMBL/GenBank/DDBJ whole genome shotgun (WGS) entry which is preliminary data.</text>
</comment>
<evidence type="ECO:0000256" key="6">
    <source>
        <dbReference type="SAM" id="MobiDB-lite"/>
    </source>
</evidence>
<organism evidence="7 8">
    <name type="scientific">Orbilia brochopaga</name>
    <dbReference type="NCBI Taxonomy" id="3140254"/>
    <lineage>
        <taxon>Eukaryota</taxon>
        <taxon>Fungi</taxon>
        <taxon>Dikarya</taxon>
        <taxon>Ascomycota</taxon>
        <taxon>Pezizomycotina</taxon>
        <taxon>Orbiliomycetes</taxon>
        <taxon>Orbiliales</taxon>
        <taxon>Orbiliaceae</taxon>
        <taxon>Orbilia</taxon>
    </lineage>
</organism>
<evidence type="ECO:0000256" key="3">
    <source>
        <dbReference type="ARBA" id="ARBA00022692"/>
    </source>
</evidence>
<dbReference type="GO" id="GO:0000422">
    <property type="term" value="P:autophagy of mitochondrion"/>
    <property type="evidence" value="ECO:0007669"/>
    <property type="project" value="TreeGrafter"/>
</dbReference>
<feature type="region of interest" description="Disordered" evidence="6">
    <location>
        <begin position="56"/>
        <end position="75"/>
    </location>
</feature>
<evidence type="ECO:0000256" key="1">
    <source>
        <dbReference type="ARBA" id="ARBA00004370"/>
    </source>
</evidence>
<name>A0AAV9UXZ7_9PEZI</name>
<evidence type="ECO:0000313" key="7">
    <source>
        <dbReference type="EMBL" id="KAK6349653.1"/>
    </source>
</evidence>
<dbReference type="Pfam" id="PF04930">
    <property type="entry name" value="FUN14"/>
    <property type="match status" value="1"/>
</dbReference>
<dbReference type="PANTHER" id="PTHR21346:SF0">
    <property type="entry name" value="RE45833P"/>
    <property type="match status" value="1"/>
</dbReference>
<comment type="subcellular location">
    <subcellularLocation>
        <location evidence="1">Membrane</location>
    </subcellularLocation>
</comment>
<sequence length="170" mass="18994">MAAFLRRPAALRITLAISVPTAYISSQLLLPHSRSRILHCQAAPYLHDRILEAQSEQKRYPRSTDGADSQTRTRGSTIFTPTDFRQLSIGSFAGVMCGYTVGKMSRMIAFVVIAIALVVQYVERKGYQIVPWKRIQRLVSEIDARAAATENWALKYSFASAFALSAYFAN</sequence>
<dbReference type="GO" id="GO:0005741">
    <property type="term" value="C:mitochondrial outer membrane"/>
    <property type="evidence" value="ECO:0007669"/>
    <property type="project" value="TreeGrafter"/>
</dbReference>
<feature type="compositionally biased region" description="Polar residues" evidence="6">
    <location>
        <begin position="66"/>
        <end position="75"/>
    </location>
</feature>